<protein>
    <recommendedName>
        <fullName evidence="4">F-box domain-containing protein</fullName>
    </recommendedName>
</protein>
<evidence type="ECO:0000313" key="2">
    <source>
        <dbReference type="EMBL" id="SJL11188.1"/>
    </source>
</evidence>
<reference evidence="3" key="1">
    <citation type="journal article" date="2017" name="Nat. Ecol. Evol.">
        <title>Genome expansion and lineage-specific genetic innovations in the forest pathogenic fungi Armillaria.</title>
        <authorList>
            <person name="Sipos G."/>
            <person name="Prasanna A.N."/>
            <person name="Walter M.C."/>
            <person name="O'Connor E."/>
            <person name="Balint B."/>
            <person name="Krizsan K."/>
            <person name="Kiss B."/>
            <person name="Hess J."/>
            <person name="Varga T."/>
            <person name="Slot J."/>
            <person name="Riley R."/>
            <person name="Boka B."/>
            <person name="Rigling D."/>
            <person name="Barry K."/>
            <person name="Lee J."/>
            <person name="Mihaltcheva S."/>
            <person name="LaButti K."/>
            <person name="Lipzen A."/>
            <person name="Waldron R."/>
            <person name="Moloney N.M."/>
            <person name="Sperisen C."/>
            <person name="Kredics L."/>
            <person name="Vagvoelgyi C."/>
            <person name="Patrignani A."/>
            <person name="Fitzpatrick D."/>
            <person name="Nagy I."/>
            <person name="Doyle S."/>
            <person name="Anderson J.B."/>
            <person name="Grigoriev I.V."/>
            <person name="Gueldener U."/>
            <person name="Muensterkoetter M."/>
            <person name="Nagy L.G."/>
        </authorList>
    </citation>
    <scope>NUCLEOTIDE SEQUENCE [LARGE SCALE GENOMIC DNA]</scope>
    <source>
        <strain evidence="3">C18/9</strain>
    </source>
</reference>
<organism evidence="2 3">
    <name type="scientific">Armillaria ostoyae</name>
    <name type="common">Armillaria root rot fungus</name>
    <dbReference type="NCBI Taxonomy" id="47428"/>
    <lineage>
        <taxon>Eukaryota</taxon>
        <taxon>Fungi</taxon>
        <taxon>Dikarya</taxon>
        <taxon>Basidiomycota</taxon>
        <taxon>Agaricomycotina</taxon>
        <taxon>Agaricomycetes</taxon>
        <taxon>Agaricomycetidae</taxon>
        <taxon>Agaricales</taxon>
        <taxon>Marasmiineae</taxon>
        <taxon>Physalacriaceae</taxon>
        <taxon>Armillaria</taxon>
    </lineage>
</organism>
<feature type="region of interest" description="Disordered" evidence="1">
    <location>
        <begin position="28"/>
        <end position="48"/>
    </location>
</feature>
<dbReference type="STRING" id="47428.A0A284RR39"/>
<dbReference type="AlphaFoldDB" id="A0A284RR39"/>
<dbReference type="Proteomes" id="UP000219338">
    <property type="component" value="Unassembled WGS sequence"/>
</dbReference>
<accession>A0A284RR39</accession>
<dbReference type="OrthoDB" id="3365698at2759"/>
<name>A0A284RR39_ARMOS</name>
<proteinExistence type="predicted"/>
<gene>
    <name evidence="2" type="ORF">ARMOST_14591</name>
</gene>
<evidence type="ECO:0008006" key="4">
    <source>
        <dbReference type="Google" id="ProtNLM"/>
    </source>
</evidence>
<dbReference type="EMBL" id="FUEG01000013">
    <property type="protein sequence ID" value="SJL11188.1"/>
    <property type="molecule type" value="Genomic_DNA"/>
</dbReference>
<evidence type="ECO:0000313" key="3">
    <source>
        <dbReference type="Proteomes" id="UP000219338"/>
    </source>
</evidence>
<evidence type="ECO:0000256" key="1">
    <source>
        <dbReference type="SAM" id="MobiDB-lite"/>
    </source>
</evidence>
<keyword evidence="3" id="KW-1185">Reference proteome</keyword>
<sequence length="638" mass="72234">MDLHQAETGTSALWDLALSPSQAHELEIERENSQSSDPLAPDMNQITDRSYRSPMQRSGLPLDEILAKRDWISAFAHPPDVTSLLHDNVAPSPLQTTQLKASLEGLKNPLAEIDSDLDLLRDAVRTLEARRLRLRSLKNDYETTLSPIRRIPSEITMEILRRSWKDNGFKDTSSERRLTGFNVFKIRDGPWHLGQVCSLWRNVIKTLCPELWASMTVEVPFSYEPKVPLKADVAVEILRVVLERSRNHPLDFHFEYDGPDSEADEAESQSMKQCFDIMIAHSRRWRAVEMTIHPSFFARLSLICGKTNLLRDMYFDCYHNPPSGDIRAFEIAPKLENLHLKGMHREANIPFPASNLVSFSDVRPFAGDQLTPTYLDVVKSAPKLRSFSYNDYGVQSLNIHPVPDPPSTVMASSVEEISASSPSFLRSLVLPSLKKATLTTMYDFDNDTEEQVIQCPAGALGALHQMLLQSQCSLSSLRLVDAVLDDNLVNIIRLTPSLQEFVIEFYEWVPGIADDYGAVMQSLVTHLSETSEVDGSLQHSMVPFLQKLTVYLHTIRYAHVSFINYAFVDMVASRVHRPHDIPHLTELNLWVMGRGWSYALSKESEKTLKRLEGEGLRLNFCLDDGILDTSSDSDVLIW</sequence>
<dbReference type="OMA" id="HREANIP"/>